<comment type="subcellular location">
    <subcellularLocation>
        <location evidence="1">Cell membrane</location>
        <topology evidence="1">Multi-pass membrane protein</topology>
    </subcellularLocation>
</comment>
<keyword evidence="4" id="KW-0479">Metal-binding</keyword>
<dbReference type="GO" id="GO:0006825">
    <property type="term" value="P:copper ion transport"/>
    <property type="evidence" value="ECO:0007669"/>
    <property type="project" value="InterPro"/>
</dbReference>
<dbReference type="InterPro" id="IPR014756">
    <property type="entry name" value="Ig_E-set"/>
</dbReference>
<dbReference type="GO" id="GO:0042597">
    <property type="term" value="C:periplasmic space"/>
    <property type="evidence" value="ECO:0007669"/>
    <property type="project" value="InterPro"/>
</dbReference>
<proteinExistence type="predicted"/>
<feature type="transmembrane region" description="Helical" evidence="9">
    <location>
        <begin position="291"/>
        <end position="311"/>
    </location>
</feature>
<evidence type="ECO:0000256" key="8">
    <source>
        <dbReference type="ARBA" id="ARBA00023136"/>
    </source>
</evidence>
<evidence type="ECO:0000259" key="11">
    <source>
        <dbReference type="Pfam" id="PF05425"/>
    </source>
</evidence>
<evidence type="ECO:0000256" key="7">
    <source>
        <dbReference type="ARBA" id="ARBA00023008"/>
    </source>
</evidence>
<comment type="caution">
    <text evidence="12">The sequence shown here is derived from an EMBL/GenBank/DDBJ whole genome shotgun (WGS) entry which is preliminary data.</text>
</comment>
<protein>
    <recommendedName>
        <fullName evidence="14">Copper resistance protein CopC</fullName>
    </recommendedName>
</protein>
<organism evidence="12 13">
    <name type="scientific">Glycomyces buryatensis</name>
    <dbReference type="NCBI Taxonomy" id="2570927"/>
    <lineage>
        <taxon>Bacteria</taxon>
        <taxon>Bacillati</taxon>
        <taxon>Actinomycetota</taxon>
        <taxon>Actinomycetes</taxon>
        <taxon>Glycomycetales</taxon>
        <taxon>Glycomycetaceae</taxon>
        <taxon>Glycomyces</taxon>
    </lineage>
</organism>
<feature type="domain" description="CopC" evidence="10">
    <location>
        <begin position="98"/>
        <end position="191"/>
    </location>
</feature>
<feature type="transmembrane region" description="Helical" evidence="9">
    <location>
        <begin position="470"/>
        <end position="489"/>
    </location>
</feature>
<dbReference type="InterPro" id="IPR032694">
    <property type="entry name" value="CopC/D"/>
</dbReference>
<keyword evidence="13" id="KW-1185">Reference proteome</keyword>
<evidence type="ECO:0000313" key="13">
    <source>
        <dbReference type="Proteomes" id="UP000308760"/>
    </source>
</evidence>
<evidence type="ECO:0000256" key="6">
    <source>
        <dbReference type="ARBA" id="ARBA00022989"/>
    </source>
</evidence>
<dbReference type="GO" id="GO:0046688">
    <property type="term" value="P:response to copper ion"/>
    <property type="evidence" value="ECO:0007669"/>
    <property type="project" value="InterPro"/>
</dbReference>
<reference evidence="13" key="1">
    <citation type="submission" date="2019-04" db="EMBL/GenBank/DDBJ databases">
        <title>Nocardioides xinjiangensis sp. nov.</title>
        <authorList>
            <person name="Liu S."/>
        </authorList>
    </citation>
    <scope>NUCLEOTIDE SEQUENCE [LARGE SCALE GENOMIC DNA]</scope>
    <source>
        <strain evidence="13">18</strain>
    </source>
</reference>
<evidence type="ECO:0000256" key="4">
    <source>
        <dbReference type="ARBA" id="ARBA00022723"/>
    </source>
</evidence>
<dbReference type="InterPro" id="IPR008457">
    <property type="entry name" value="Cu-R_CopD_dom"/>
</dbReference>
<feature type="domain" description="Copper resistance protein D" evidence="11">
    <location>
        <begin position="395"/>
        <end position="485"/>
    </location>
</feature>
<dbReference type="PANTHER" id="PTHR34820">
    <property type="entry name" value="INNER MEMBRANE PROTEIN YEBZ"/>
    <property type="match status" value="1"/>
</dbReference>
<sequence length="609" mass="62862">MPSPISPPMRTTAAPIATPNKVLRRLASAACALRIASAACLRSDFPMPWIRLFRHGRFARWFRVVSAAMSRRIPIRLVLLSLAAVLVGALWAAPAQAHALATGTQPASGEVLDAPPDDVVVEFNEPVDPVDAATGVVAPDGDRADTGIAETDDAATLVIEVDADQEGTYLVAYRVVSDDGHPVSGTFTFSVGTETEPPSADALAGGTDGLVQALLYADRWAGYAGLALALGAGVLLATGARPRAFCARLVAGGLSAVAITAVLGIVLQAAYESGVSLSELDATALQAVMESSFGLAALLRLLIVLLAMPLLRVVVTAAGPPGRAVTAGLAGIGLAMAATWPLAGHAMTAVPLVVAYVADWVHVAAALTWAGGVAVLLILAFHTGGEIPKSTADFWIALVPWLMANLVVAGLASALLHIHSLEALTDTEYGRLVMIKAAVLIVVVVVGLFTRKAVVRGREGRKLLRRLAGAEVGLVALILGAVVVLVQAVPADTALTENQAQQVESTEQSAIFTSDAFAGQLVLEPGRPGPNGVRLLVDDLGGAAFEAVEWEATYGLEGAEPETLRLIELRTGILGGEVSLSEAGRWVFTFTLTDAAGNSATAEAAIDIS</sequence>
<keyword evidence="6 9" id="KW-1133">Transmembrane helix</keyword>
<dbReference type="EMBL" id="STGY01000025">
    <property type="protein sequence ID" value="THV42349.1"/>
    <property type="molecule type" value="Genomic_DNA"/>
</dbReference>
<dbReference type="Pfam" id="PF04234">
    <property type="entry name" value="CopC"/>
    <property type="match status" value="1"/>
</dbReference>
<evidence type="ECO:0000313" key="12">
    <source>
        <dbReference type="EMBL" id="THV42349.1"/>
    </source>
</evidence>
<feature type="transmembrane region" description="Helical" evidence="9">
    <location>
        <begin position="323"/>
        <end position="343"/>
    </location>
</feature>
<evidence type="ECO:0000259" key="10">
    <source>
        <dbReference type="Pfam" id="PF04234"/>
    </source>
</evidence>
<dbReference type="Pfam" id="PF05425">
    <property type="entry name" value="CopD"/>
    <property type="match status" value="1"/>
</dbReference>
<dbReference type="GO" id="GO:0005886">
    <property type="term" value="C:plasma membrane"/>
    <property type="evidence" value="ECO:0007669"/>
    <property type="project" value="UniProtKB-SubCell"/>
</dbReference>
<dbReference type="OrthoDB" id="5242236at2"/>
<dbReference type="Proteomes" id="UP000308760">
    <property type="component" value="Unassembled WGS sequence"/>
</dbReference>
<keyword evidence="2" id="KW-1003">Cell membrane</keyword>
<dbReference type="InterPro" id="IPR014755">
    <property type="entry name" value="Cu-Rt/internalin_Ig-like"/>
</dbReference>
<keyword evidence="5" id="KW-0732">Signal</keyword>
<dbReference type="InterPro" id="IPR007348">
    <property type="entry name" value="CopC_dom"/>
</dbReference>
<keyword evidence="8 9" id="KW-0472">Membrane</keyword>
<evidence type="ECO:0000256" key="2">
    <source>
        <dbReference type="ARBA" id="ARBA00022475"/>
    </source>
</evidence>
<dbReference type="PANTHER" id="PTHR34820:SF4">
    <property type="entry name" value="INNER MEMBRANE PROTEIN YEBZ"/>
    <property type="match status" value="1"/>
</dbReference>
<dbReference type="AlphaFoldDB" id="A0A4S8QLR7"/>
<dbReference type="Gene3D" id="2.60.40.1220">
    <property type="match status" value="1"/>
</dbReference>
<feature type="transmembrane region" description="Helical" evidence="9">
    <location>
        <begin position="73"/>
        <end position="93"/>
    </location>
</feature>
<evidence type="ECO:0000256" key="1">
    <source>
        <dbReference type="ARBA" id="ARBA00004651"/>
    </source>
</evidence>
<accession>A0A4S8QLR7</accession>
<keyword evidence="7" id="KW-0186">Copper</keyword>
<keyword evidence="3 9" id="KW-0812">Transmembrane</keyword>
<feature type="transmembrane region" description="Helical" evidence="9">
    <location>
        <begin position="363"/>
        <end position="382"/>
    </location>
</feature>
<name>A0A4S8QLR7_9ACTN</name>
<evidence type="ECO:0008006" key="14">
    <source>
        <dbReference type="Google" id="ProtNLM"/>
    </source>
</evidence>
<feature type="transmembrane region" description="Helical" evidence="9">
    <location>
        <begin position="249"/>
        <end position="271"/>
    </location>
</feature>
<reference evidence="12 13" key="2">
    <citation type="submission" date="2019-05" db="EMBL/GenBank/DDBJ databases">
        <title>Glycomyces buryatensis sp. nov.</title>
        <authorList>
            <person name="Nikitina E."/>
        </authorList>
    </citation>
    <scope>NUCLEOTIDE SEQUENCE [LARGE SCALE GENOMIC DNA]</scope>
    <source>
        <strain evidence="12 13">18</strain>
    </source>
</reference>
<dbReference type="GO" id="GO:0005507">
    <property type="term" value="F:copper ion binding"/>
    <property type="evidence" value="ECO:0007669"/>
    <property type="project" value="InterPro"/>
</dbReference>
<feature type="transmembrane region" description="Helical" evidence="9">
    <location>
        <begin position="429"/>
        <end position="449"/>
    </location>
</feature>
<evidence type="ECO:0000256" key="3">
    <source>
        <dbReference type="ARBA" id="ARBA00022692"/>
    </source>
</evidence>
<evidence type="ECO:0000256" key="9">
    <source>
        <dbReference type="SAM" id="Phobius"/>
    </source>
</evidence>
<dbReference type="SUPFAM" id="SSF81296">
    <property type="entry name" value="E set domains"/>
    <property type="match status" value="1"/>
</dbReference>
<evidence type="ECO:0000256" key="5">
    <source>
        <dbReference type="ARBA" id="ARBA00022729"/>
    </source>
</evidence>
<feature type="transmembrane region" description="Helical" evidence="9">
    <location>
        <begin position="220"/>
        <end position="237"/>
    </location>
</feature>
<gene>
    <name evidence="12" type="ORF">FAB82_06745</name>
</gene>
<feature type="transmembrane region" description="Helical" evidence="9">
    <location>
        <begin position="394"/>
        <end position="417"/>
    </location>
</feature>